<evidence type="ECO:0000313" key="5">
    <source>
        <dbReference type="EMBL" id="KAL3311179.1"/>
    </source>
</evidence>
<name>A0ABD2PV00_9PLAT</name>
<dbReference type="Pfam" id="PF02187">
    <property type="entry name" value="GAS2"/>
    <property type="match status" value="1"/>
</dbReference>
<comment type="caution">
    <text evidence="5">The sequence shown here is derived from an EMBL/GenBank/DDBJ whole genome shotgun (WGS) entry which is preliminary data.</text>
</comment>
<dbReference type="InterPro" id="IPR003108">
    <property type="entry name" value="GAR_dom"/>
</dbReference>
<gene>
    <name evidence="5" type="primary">GAS2_2</name>
    <name evidence="5" type="ORF">Ciccas_010243</name>
</gene>
<organism evidence="5 6">
    <name type="scientific">Cichlidogyrus casuarinus</name>
    <dbReference type="NCBI Taxonomy" id="1844966"/>
    <lineage>
        <taxon>Eukaryota</taxon>
        <taxon>Metazoa</taxon>
        <taxon>Spiralia</taxon>
        <taxon>Lophotrochozoa</taxon>
        <taxon>Platyhelminthes</taxon>
        <taxon>Monogenea</taxon>
        <taxon>Monopisthocotylea</taxon>
        <taxon>Dactylogyridea</taxon>
        <taxon>Ancyrocephalidae</taxon>
        <taxon>Cichlidogyrus</taxon>
    </lineage>
</organism>
<keyword evidence="2" id="KW-0963">Cytoplasm</keyword>
<dbReference type="SUPFAM" id="SSF143575">
    <property type="entry name" value="GAS2 domain-like"/>
    <property type="match status" value="1"/>
</dbReference>
<evidence type="ECO:0000313" key="6">
    <source>
        <dbReference type="Proteomes" id="UP001626550"/>
    </source>
</evidence>
<keyword evidence="6" id="KW-1185">Reference proteome</keyword>
<protein>
    <submittedName>
        <fullName evidence="5">1,3-beta-glucanosyltransferase</fullName>
    </submittedName>
</protein>
<dbReference type="AlphaFoldDB" id="A0ABD2PV00"/>
<dbReference type="Proteomes" id="UP001626550">
    <property type="component" value="Unassembled WGS sequence"/>
</dbReference>
<dbReference type="EMBL" id="JBJKFK010002391">
    <property type="protein sequence ID" value="KAL3311179.1"/>
    <property type="molecule type" value="Genomic_DNA"/>
</dbReference>
<keyword evidence="3" id="KW-0206">Cytoskeleton</keyword>
<sequence>MHFQRVNEGKYRMGAKVYYVRKFRSHIMVRVGGGWLTLDEFLERHDPCYKYRKAKINMTSKSSCGSVSEALAKRTLPYV</sequence>
<reference evidence="5 6" key="1">
    <citation type="submission" date="2024-11" db="EMBL/GenBank/DDBJ databases">
        <title>Adaptive evolution of stress response genes in parasites aligns with host niche diversity.</title>
        <authorList>
            <person name="Hahn C."/>
            <person name="Resl P."/>
        </authorList>
    </citation>
    <scope>NUCLEOTIDE SEQUENCE [LARGE SCALE GENOMIC DNA]</scope>
    <source>
        <strain evidence="5">EGGRZ-B1_66</strain>
        <tissue evidence="5">Body</tissue>
    </source>
</reference>
<comment type="subcellular location">
    <subcellularLocation>
        <location evidence="1">Cytoplasm</location>
        <location evidence="1">Cytoskeleton</location>
    </subcellularLocation>
</comment>
<accession>A0ABD2PV00</accession>
<proteinExistence type="predicted"/>
<dbReference type="GO" id="GO:0005856">
    <property type="term" value="C:cytoskeleton"/>
    <property type="evidence" value="ECO:0007669"/>
    <property type="project" value="UniProtKB-SubCell"/>
</dbReference>
<dbReference type="Gene3D" id="3.30.920.20">
    <property type="entry name" value="Gas2-like domain"/>
    <property type="match status" value="1"/>
</dbReference>
<evidence type="ECO:0000256" key="1">
    <source>
        <dbReference type="ARBA" id="ARBA00004245"/>
    </source>
</evidence>
<evidence type="ECO:0000256" key="2">
    <source>
        <dbReference type="ARBA" id="ARBA00022490"/>
    </source>
</evidence>
<dbReference type="PROSITE" id="PS51460">
    <property type="entry name" value="GAR"/>
    <property type="match status" value="1"/>
</dbReference>
<evidence type="ECO:0000256" key="3">
    <source>
        <dbReference type="ARBA" id="ARBA00023212"/>
    </source>
</evidence>
<feature type="domain" description="GAR" evidence="4">
    <location>
        <begin position="1"/>
        <end position="49"/>
    </location>
</feature>
<dbReference type="InterPro" id="IPR036534">
    <property type="entry name" value="GAR_dom_sf"/>
</dbReference>
<dbReference type="SMART" id="SM00243">
    <property type="entry name" value="GAS2"/>
    <property type="match status" value="1"/>
</dbReference>
<evidence type="ECO:0000259" key="4">
    <source>
        <dbReference type="PROSITE" id="PS51460"/>
    </source>
</evidence>